<dbReference type="Proteomes" id="UP000054995">
    <property type="component" value="Unassembled WGS sequence"/>
</dbReference>
<keyword evidence="2" id="KW-1185">Reference proteome</keyword>
<comment type="caution">
    <text evidence="1">The sequence shown here is derived from an EMBL/GenBank/DDBJ whole genome shotgun (WGS) entry which is preliminary data.</text>
</comment>
<organism evidence="1 2">
    <name type="scientific">Trichinella pseudospiralis</name>
    <name type="common">Parasitic roundworm</name>
    <dbReference type="NCBI Taxonomy" id="6337"/>
    <lineage>
        <taxon>Eukaryota</taxon>
        <taxon>Metazoa</taxon>
        <taxon>Ecdysozoa</taxon>
        <taxon>Nematoda</taxon>
        <taxon>Enoplea</taxon>
        <taxon>Dorylaimia</taxon>
        <taxon>Trichinellida</taxon>
        <taxon>Trichinellidae</taxon>
        <taxon>Trichinella</taxon>
    </lineage>
</organism>
<dbReference type="EMBL" id="JYDT01000008">
    <property type="protein sequence ID" value="KRY92112.1"/>
    <property type="molecule type" value="Genomic_DNA"/>
</dbReference>
<gene>
    <name evidence="1" type="ORF">T4D_521</name>
</gene>
<reference evidence="1 2" key="1">
    <citation type="submission" date="2015-01" db="EMBL/GenBank/DDBJ databases">
        <title>Evolution of Trichinella species and genotypes.</title>
        <authorList>
            <person name="Korhonen P.K."/>
            <person name="Edoardo P."/>
            <person name="Giuseppe L.R."/>
            <person name="Gasser R.B."/>
        </authorList>
    </citation>
    <scope>NUCLEOTIDE SEQUENCE [LARGE SCALE GENOMIC DNA]</scope>
    <source>
        <strain evidence="1">ISS470</strain>
    </source>
</reference>
<evidence type="ECO:0000313" key="2">
    <source>
        <dbReference type="Proteomes" id="UP000054995"/>
    </source>
</evidence>
<accession>A0A0V1G1I0</accession>
<name>A0A0V1G1I0_TRIPS</name>
<proteinExistence type="predicted"/>
<protein>
    <submittedName>
        <fullName evidence="1">Uncharacterized protein</fullName>
    </submittedName>
</protein>
<dbReference type="AlphaFoldDB" id="A0A0V1G1I0"/>
<sequence>MSPFRHIDPSRFNLPADVQWTLIATFKTMLLNIYWLEMLNIASCTVYATFNSSISNISDETWLVSIN</sequence>
<evidence type="ECO:0000313" key="1">
    <source>
        <dbReference type="EMBL" id="KRY92112.1"/>
    </source>
</evidence>